<keyword evidence="2" id="KW-1185">Reference proteome</keyword>
<name>A0A8J7MB60_9BACT</name>
<dbReference type="AlphaFoldDB" id="A0A8J7MB60"/>
<comment type="caution">
    <text evidence="1">The sequence shown here is derived from an EMBL/GenBank/DDBJ whole genome shotgun (WGS) entry which is preliminary data.</text>
</comment>
<dbReference type="Gene3D" id="2.30.30.700">
    <property type="entry name" value="SLA1 homology domain 1"/>
    <property type="match status" value="1"/>
</dbReference>
<dbReference type="RefSeq" id="WP_200309920.1">
    <property type="nucleotide sequence ID" value="NZ_JAENIM010000009.1"/>
</dbReference>
<gene>
    <name evidence="1" type="ORF">JIN82_01800</name>
</gene>
<sequence length="133" mass="15128">MYKQLLCGLISCTILTHASAEYRTWTNSDGTKTFKGEFQSQEGDKITVKMHGGKKVTFSADMLSEADLEWIKLAKEQQELNAKQDAEVAKYANSKMGTALSKKKLKILESKRFASYEMTKSPEYFLLYFSASW</sequence>
<protein>
    <recommendedName>
        <fullName evidence="3">SLA1 homology domain-containing protein</fullName>
    </recommendedName>
</protein>
<proteinExistence type="predicted"/>
<accession>A0A8J7MB60</accession>
<reference evidence="1" key="1">
    <citation type="submission" date="2021-01" db="EMBL/GenBank/DDBJ databases">
        <title>Modified the classification status of verrucomicrobia.</title>
        <authorList>
            <person name="Feng X."/>
        </authorList>
    </citation>
    <scope>NUCLEOTIDE SEQUENCE</scope>
    <source>
        <strain evidence="1">_KCTC 22039</strain>
    </source>
</reference>
<organism evidence="1 2">
    <name type="scientific">Persicirhabdus sediminis</name>
    <dbReference type="NCBI Taxonomy" id="454144"/>
    <lineage>
        <taxon>Bacteria</taxon>
        <taxon>Pseudomonadati</taxon>
        <taxon>Verrucomicrobiota</taxon>
        <taxon>Verrucomicrobiia</taxon>
        <taxon>Verrucomicrobiales</taxon>
        <taxon>Verrucomicrobiaceae</taxon>
        <taxon>Persicirhabdus</taxon>
    </lineage>
</organism>
<evidence type="ECO:0008006" key="3">
    <source>
        <dbReference type="Google" id="ProtNLM"/>
    </source>
</evidence>
<dbReference type="Proteomes" id="UP000624703">
    <property type="component" value="Unassembled WGS sequence"/>
</dbReference>
<evidence type="ECO:0000313" key="2">
    <source>
        <dbReference type="Proteomes" id="UP000624703"/>
    </source>
</evidence>
<evidence type="ECO:0000313" key="1">
    <source>
        <dbReference type="EMBL" id="MBK1789882.1"/>
    </source>
</evidence>
<dbReference type="EMBL" id="JAENIM010000009">
    <property type="protein sequence ID" value="MBK1789882.1"/>
    <property type="molecule type" value="Genomic_DNA"/>
</dbReference>